<accession>A0A8H5LT82</accession>
<feature type="compositionally biased region" description="Polar residues" evidence="1">
    <location>
        <begin position="205"/>
        <end position="214"/>
    </location>
</feature>
<feature type="compositionally biased region" description="Polar residues" evidence="1">
    <location>
        <begin position="585"/>
        <end position="598"/>
    </location>
</feature>
<dbReference type="AlphaFoldDB" id="A0A8H5LT82"/>
<keyword evidence="3" id="KW-1185">Reference proteome</keyword>
<sequence length="735" mass="82657">MPFTTLTRTLPSQPSSSTPTAPPPRPRPRPRQKPPPTPPKIGIAFPTEVAALNDSDDSDLTPLTSPVESKTTSTIPDIPFSQKPHVPGTPSTHEPVPGTPQRRLPDFDLDTWDLRKLGTYVWVLVDLDARVLEPDDIEPVARDRVWWPGKIKSASCTAKPLKVLLFGDRKPGATIIEIHKPTDENILSLEDPQKRMRFRAPTFVNISPDGNVQASPRKKQKYDRREYEERWRDAVDRLAKDRKGGVDNDDDDEMPEVGTTDFELFINSAPSPTKSTQATPRKREKGKGKRKRKRKRMSTDSESEMGDEDAWHVDGNISQPRWSPPPPDELLQIPGELLLAQDRATSAIYWPAQILEYVPPKKERQRPKYRVLFLDKVQRDIPREWFFTSEENEFATCKLGRWQSDFKEVQSDDDEDNDIFHMNELHLRSPSPMSVDPPPDTAEFSELSIREQFAYIKPVLIAILNDRYAPARERHDNFIAGGSKRKSVVNSAGLRGQMDPRDVVTLQHCLSEWCLRDERRAQAIVDEGEPQILEDGRGLGPLLGRRSLSPTGTEVTFPSSQVERPPESSFTSSEMQDLEPPLSISGMSDTIPESSSSAGLDDTCDSYLPPPRQRGCDAYEGLSRIEKVDYCLNVLLPEAILQILLWRAGERSSVELLSGAEEKDLHSVGEGKLTERDWVYDVMRLREAIERKSVKANKRGTRNGNGNGNGADGEVVYGATGRPKRSVGAPKSYLE</sequence>
<dbReference type="Proteomes" id="UP000565441">
    <property type="component" value="Unassembled WGS sequence"/>
</dbReference>
<feature type="region of interest" description="Disordered" evidence="1">
    <location>
        <begin position="694"/>
        <end position="735"/>
    </location>
</feature>
<feature type="region of interest" description="Disordered" evidence="1">
    <location>
        <begin position="1"/>
        <end position="103"/>
    </location>
</feature>
<comment type="caution">
    <text evidence="2">The sequence shown here is derived from an EMBL/GenBank/DDBJ whole genome shotgun (WGS) entry which is preliminary data.</text>
</comment>
<evidence type="ECO:0008006" key="4">
    <source>
        <dbReference type="Google" id="ProtNLM"/>
    </source>
</evidence>
<feature type="region of interest" description="Disordered" evidence="1">
    <location>
        <begin position="535"/>
        <end position="609"/>
    </location>
</feature>
<feature type="compositionally biased region" description="Polar residues" evidence="1">
    <location>
        <begin position="551"/>
        <end position="575"/>
    </location>
</feature>
<name>A0A8H5LT82_9AGAR</name>
<proteinExistence type="predicted"/>
<evidence type="ECO:0000313" key="3">
    <source>
        <dbReference type="Proteomes" id="UP000565441"/>
    </source>
</evidence>
<feature type="region of interest" description="Disordered" evidence="1">
    <location>
        <begin position="205"/>
        <end position="226"/>
    </location>
</feature>
<protein>
    <recommendedName>
        <fullName evidence="4">PWWP domain-containing protein</fullName>
    </recommendedName>
</protein>
<feature type="compositionally biased region" description="Polar residues" evidence="1">
    <location>
        <begin position="268"/>
        <end position="279"/>
    </location>
</feature>
<feature type="region of interest" description="Disordered" evidence="1">
    <location>
        <begin position="263"/>
        <end position="312"/>
    </location>
</feature>
<feature type="compositionally biased region" description="Low complexity" evidence="1">
    <location>
        <begin position="1"/>
        <end position="19"/>
    </location>
</feature>
<dbReference type="OrthoDB" id="2505887at2759"/>
<evidence type="ECO:0000256" key="1">
    <source>
        <dbReference type="SAM" id="MobiDB-lite"/>
    </source>
</evidence>
<feature type="compositionally biased region" description="Low complexity" evidence="1">
    <location>
        <begin position="540"/>
        <end position="550"/>
    </location>
</feature>
<feature type="compositionally biased region" description="Basic residues" evidence="1">
    <location>
        <begin position="280"/>
        <end position="296"/>
    </location>
</feature>
<gene>
    <name evidence="2" type="ORF">D9615_009985</name>
</gene>
<reference evidence="2 3" key="1">
    <citation type="journal article" date="2020" name="ISME J.">
        <title>Uncovering the hidden diversity of litter-decomposition mechanisms in mushroom-forming fungi.</title>
        <authorList>
            <person name="Floudas D."/>
            <person name="Bentzer J."/>
            <person name="Ahren D."/>
            <person name="Johansson T."/>
            <person name="Persson P."/>
            <person name="Tunlid A."/>
        </authorList>
    </citation>
    <scope>NUCLEOTIDE SEQUENCE [LARGE SCALE GENOMIC DNA]</scope>
    <source>
        <strain evidence="2 3">CBS 661.87</strain>
    </source>
</reference>
<evidence type="ECO:0000313" key="2">
    <source>
        <dbReference type="EMBL" id="KAF5369170.1"/>
    </source>
</evidence>
<organism evidence="2 3">
    <name type="scientific">Tricholomella constricta</name>
    <dbReference type="NCBI Taxonomy" id="117010"/>
    <lineage>
        <taxon>Eukaryota</taxon>
        <taxon>Fungi</taxon>
        <taxon>Dikarya</taxon>
        <taxon>Basidiomycota</taxon>
        <taxon>Agaricomycotina</taxon>
        <taxon>Agaricomycetes</taxon>
        <taxon>Agaricomycetidae</taxon>
        <taxon>Agaricales</taxon>
        <taxon>Tricholomatineae</taxon>
        <taxon>Lyophyllaceae</taxon>
        <taxon>Tricholomella</taxon>
    </lineage>
</organism>
<dbReference type="EMBL" id="JAACJP010000056">
    <property type="protein sequence ID" value="KAF5369170.1"/>
    <property type="molecule type" value="Genomic_DNA"/>
</dbReference>